<evidence type="ECO:0000313" key="3">
    <source>
        <dbReference type="EMBL" id="KAL1512215.1"/>
    </source>
</evidence>
<evidence type="ECO:0000313" key="4">
    <source>
        <dbReference type="Proteomes" id="UP001515480"/>
    </source>
</evidence>
<name>A0AB34J6C9_PRYPA</name>
<keyword evidence="1" id="KW-0175">Coiled coil</keyword>
<dbReference type="Proteomes" id="UP001515480">
    <property type="component" value="Unassembled WGS sequence"/>
</dbReference>
<reference evidence="3 4" key="1">
    <citation type="journal article" date="2024" name="Science">
        <title>Giant polyketide synthase enzymes in the biosynthesis of giant marine polyether toxins.</title>
        <authorList>
            <person name="Fallon T.R."/>
            <person name="Shende V.V."/>
            <person name="Wierzbicki I.H."/>
            <person name="Pendleton A.L."/>
            <person name="Watervoot N.F."/>
            <person name="Auber R.P."/>
            <person name="Gonzalez D.J."/>
            <person name="Wisecaver J.H."/>
            <person name="Moore B.S."/>
        </authorList>
    </citation>
    <scope>NUCLEOTIDE SEQUENCE [LARGE SCALE GENOMIC DNA]</scope>
    <source>
        <strain evidence="3 4">12B1</strain>
    </source>
</reference>
<feature type="coiled-coil region" evidence="1">
    <location>
        <begin position="84"/>
        <end position="153"/>
    </location>
</feature>
<sequence length="163" mass="18232">MNLLGKLKGKSKKARDTVASKTAEATADAFADEAYSDDEQDELGGFTSEHEPQQLDVSLGGLSLQYEGYRWKAVDGEGHVHEGVRANDRENQELRKESARLANDNAKLIQQNDTLRGEVHLLRFKMELLVDMLTLANLDCNKLLEEKEELEASKRPQPKGHKG</sequence>
<dbReference type="AlphaFoldDB" id="A0AB34J6C9"/>
<dbReference type="EMBL" id="JBGBPQ010000013">
    <property type="protein sequence ID" value="KAL1512215.1"/>
    <property type="molecule type" value="Genomic_DNA"/>
</dbReference>
<dbReference type="Pfam" id="PF14645">
    <property type="entry name" value="Chibby"/>
    <property type="match status" value="1"/>
</dbReference>
<protein>
    <submittedName>
        <fullName evidence="3">Uncharacterized protein</fullName>
    </submittedName>
</protein>
<accession>A0AB34J6C9</accession>
<keyword evidence="4" id="KW-1185">Reference proteome</keyword>
<organism evidence="3 4">
    <name type="scientific">Prymnesium parvum</name>
    <name type="common">Toxic golden alga</name>
    <dbReference type="NCBI Taxonomy" id="97485"/>
    <lineage>
        <taxon>Eukaryota</taxon>
        <taxon>Haptista</taxon>
        <taxon>Haptophyta</taxon>
        <taxon>Prymnesiophyceae</taxon>
        <taxon>Prymnesiales</taxon>
        <taxon>Prymnesiaceae</taxon>
        <taxon>Prymnesium</taxon>
    </lineage>
</organism>
<proteinExistence type="predicted"/>
<dbReference type="InterPro" id="IPR028118">
    <property type="entry name" value="Chibby_fam"/>
</dbReference>
<evidence type="ECO:0000256" key="2">
    <source>
        <dbReference type="SAM" id="MobiDB-lite"/>
    </source>
</evidence>
<evidence type="ECO:0000256" key="1">
    <source>
        <dbReference type="SAM" id="Coils"/>
    </source>
</evidence>
<gene>
    <name evidence="3" type="ORF">AB1Y20_005478</name>
</gene>
<feature type="compositionally biased region" description="Acidic residues" evidence="2">
    <location>
        <begin position="30"/>
        <end position="42"/>
    </location>
</feature>
<comment type="caution">
    <text evidence="3">The sequence shown here is derived from an EMBL/GenBank/DDBJ whole genome shotgun (WGS) entry which is preliminary data.</text>
</comment>
<feature type="region of interest" description="Disordered" evidence="2">
    <location>
        <begin position="29"/>
        <end position="50"/>
    </location>
</feature>